<comment type="caution">
    <text evidence="2">The sequence shown here is derived from an EMBL/GenBank/DDBJ whole genome shotgun (WGS) entry which is preliminary data.</text>
</comment>
<evidence type="ECO:0000256" key="1">
    <source>
        <dbReference type="SAM" id="SignalP"/>
    </source>
</evidence>
<feature type="signal peptide" evidence="1">
    <location>
        <begin position="1"/>
        <end position="23"/>
    </location>
</feature>
<reference evidence="3" key="1">
    <citation type="submission" date="2017-09" db="EMBL/GenBank/DDBJ databases">
        <title>Depth-based differentiation of microbial function through sediment-hosted aquifers and enrichment of novel symbionts in the deep terrestrial subsurface.</title>
        <authorList>
            <person name="Probst A.J."/>
            <person name="Ladd B."/>
            <person name="Jarett J.K."/>
            <person name="Geller-Mcgrath D.E."/>
            <person name="Sieber C.M.K."/>
            <person name="Emerson J.B."/>
            <person name="Anantharaman K."/>
            <person name="Thomas B.C."/>
            <person name="Malmstrom R."/>
            <person name="Stieglmeier M."/>
            <person name="Klingl A."/>
            <person name="Woyke T."/>
            <person name="Ryan C.M."/>
            <person name="Banfield J.F."/>
        </authorList>
    </citation>
    <scope>NUCLEOTIDE SEQUENCE [LARGE SCALE GENOMIC DNA]</scope>
</reference>
<evidence type="ECO:0000313" key="3">
    <source>
        <dbReference type="Proteomes" id="UP000229307"/>
    </source>
</evidence>
<evidence type="ECO:0000313" key="2">
    <source>
        <dbReference type="EMBL" id="PIZ17471.1"/>
    </source>
</evidence>
<proteinExistence type="predicted"/>
<sequence length="519" mass="58884">MMKLRCFIIFLLFTFQLSTFNFSAPIFHRGETSPLWGGQLVLAQGTGLEGLDMPREYRSMRSSSADPNWKNGNGDARPIAQGKTLKVAELEGPGRITHIWFTVSAKDKYYPRTMTLRIYWDGDTEPAVESPLGDFFAVGHGCIRTLNSTPVAVSSEGRAYNCYWPMPFRKSAKITVTNDSDKQVDALFWYVDWQKLPALAESVPYFHAQYRQEFPCRSGEDYLILDAKGKGHYVGTVLSVRVNQPGWFGEGDDRFYIDGEEKPSLRGTGSEDYFCDAWGFREFNNPFYGVTFWEGFESGDRGTVYRWHIPDPVAFGASLKVTIEHKGAVWDEKKKKFTSGFDERSDDFSSVAFWYQAGKAKRFASVPPAKERIPAYTAIEAEKYMLKGNYKPFARMKQDGDMWSGGAQILFISDTKSARVELPFDVEETGDYIVRAVMTFSWDYGIYDIYLDGRNVCSKDFYSPTVIAREISLGKRRLEPGEHLLKFVCKGANERSKLAGTSTTGYFLGIDAVYLYPVK</sequence>
<dbReference type="EMBL" id="PFMR01000115">
    <property type="protein sequence ID" value="PIZ17471.1"/>
    <property type="molecule type" value="Genomic_DNA"/>
</dbReference>
<feature type="chain" id="PRO_5014786072" description="DUF2961 domain-containing protein" evidence="1">
    <location>
        <begin position="24"/>
        <end position="519"/>
    </location>
</feature>
<dbReference type="Proteomes" id="UP000229307">
    <property type="component" value="Unassembled WGS sequence"/>
</dbReference>
<gene>
    <name evidence="2" type="ORF">COY52_04555</name>
</gene>
<accession>A0A2M7SD97</accession>
<protein>
    <recommendedName>
        <fullName evidence="4">DUF2961 domain-containing protein</fullName>
    </recommendedName>
</protein>
<dbReference type="InterPro" id="IPR021345">
    <property type="entry name" value="DUF2961"/>
</dbReference>
<dbReference type="Pfam" id="PF11175">
    <property type="entry name" value="DUF2961"/>
    <property type="match status" value="1"/>
</dbReference>
<dbReference type="Gene3D" id="2.60.120.1390">
    <property type="match status" value="1"/>
</dbReference>
<organism evidence="2 3">
    <name type="scientific">Candidatus Desantisbacteria bacterium CG_4_10_14_0_8_um_filter_48_22</name>
    <dbReference type="NCBI Taxonomy" id="1974543"/>
    <lineage>
        <taxon>Bacteria</taxon>
        <taxon>Candidatus Desantisiibacteriota</taxon>
    </lineage>
</organism>
<name>A0A2M7SD97_9BACT</name>
<dbReference type="AlphaFoldDB" id="A0A2M7SD97"/>
<keyword evidence="1" id="KW-0732">Signal</keyword>
<dbReference type="Gene3D" id="2.60.120.260">
    <property type="entry name" value="Galactose-binding domain-like"/>
    <property type="match status" value="1"/>
</dbReference>
<evidence type="ECO:0008006" key="4">
    <source>
        <dbReference type="Google" id="ProtNLM"/>
    </source>
</evidence>